<feature type="region of interest" description="Disordered" evidence="8">
    <location>
        <begin position="915"/>
        <end position="944"/>
    </location>
</feature>
<dbReference type="RefSeq" id="XP_001030831.2">
    <property type="nucleotide sequence ID" value="XM_001030831.2"/>
</dbReference>
<dbReference type="OrthoDB" id="312527at2759"/>
<evidence type="ECO:0000256" key="5">
    <source>
        <dbReference type="ARBA" id="ARBA00023065"/>
    </source>
</evidence>
<feature type="coiled-coil region" evidence="7">
    <location>
        <begin position="1025"/>
        <end position="1052"/>
    </location>
</feature>
<keyword evidence="2" id="KW-0813">Transport</keyword>
<dbReference type="Pfam" id="PF00027">
    <property type="entry name" value="cNMP_binding"/>
    <property type="match status" value="1"/>
</dbReference>
<reference evidence="12" key="1">
    <citation type="journal article" date="2006" name="PLoS Biol.">
        <title>Macronuclear genome sequence of the ciliate Tetrahymena thermophila, a model eukaryote.</title>
        <authorList>
            <person name="Eisen J.A."/>
            <person name="Coyne R.S."/>
            <person name="Wu M."/>
            <person name="Wu D."/>
            <person name="Thiagarajan M."/>
            <person name="Wortman J.R."/>
            <person name="Badger J.H."/>
            <person name="Ren Q."/>
            <person name="Amedeo P."/>
            <person name="Jones K.M."/>
            <person name="Tallon L.J."/>
            <person name="Delcher A.L."/>
            <person name="Salzberg S.L."/>
            <person name="Silva J.C."/>
            <person name="Haas B.J."/>
            <person name="Majoros W.H."/>
            <person name="Farzad M."/>
            <person name="Carlton J.M."/>
            <person name="Smith R.K. Jr."/>
            <person name="Garg J."/>
            <person name="Pearlman R.E."/>
            <person name="Karrer K.M."/>
            <person name="Sun L."/>
            <person name="Manning G."/>
            <person name="Elde N.C."/>
            <person name="Turkewitz A.P."/>
            <person name="Asai D.J."/>
            <person name="Wilkes D.E."/>
            <person name="Wang Y."/>
            <person name="Cai H."/>
            <person name="Collins K."/>
            <person name="Stewart B.A."/>
            <person name="Lee S.R."/>
            <person name="Wilamowska K."/>
            <person name="Weinberg Z."/>
            <person name="Ruzzo W.L."/>
            <person name="Wloga D."/>
            <person name="Gaertig J."/>
            <person name="Frankel J."/>
            <person name="Tsao C.-C."/>
            <person name="Gorovsky M.A."/>
            <person name="Keeling P.J."/>
            <person name="Waller R.F."/>
            <person name="Patron N.J."/>
            <person name="Cherry J.M."/>
            <person name="Stover N.A."/>
            <person name="Krieger C.J."/>
            <person name="del Toro C."/>
            <person name="Ryder H.F."/>
            <person name="Williamson S.C."/>
            <person name="Barbeau R.A."/>
            <person name="Hamilton E.P."/>
            <person name="Orias E."/>
        </authorList>
    </citation>
    <scope>NUCLEOTIDE SEQUENCE [LARGE SCALE GENOMIC DNA]</scope>
    <source>
        <strain evidence="12">SB210</strain>
    </source>
</reference>
<dbReference type="CDD" id="cd00038">
    <property type="entry name" value="CAP_ED"/>
    <property type="match status" value="1"/>
</dbReference>
<dbReference type="InParanoid" id="Q22D21"/>
<gene>
    <name evidence="11" type="ORF">TTHERM_01006390</name>
</gene>
<dbReference type="Proteomes" id="UP000009168">
    <property type="component" value="Unassembled WGS sequence"/>
</dbReference>
<feature type="transmembrane region" description="Helical" evidence="9">
    <location>
        <begin position="514"/>
        <end position="538"/>
    </location>
</feature>
<dbReference type="InterPro" id="IPR018490">
    <property type="entry name" value="cNMP-bd_dom_sf"/>
</dbReference>
<keyword evidence="3 9" id="KW-0812">Transmembrane</keyword>
<dbReference type="SUPFAM" id="SSF81324">
    <property type="entry name" value="Voltage-gated potassium channels"/>
    <property type="match status" value="1"/>
</dbReference>
<dbReference type="Gene3D" id="2.60.120.10">
    <property type="entry name" value="Jelly Rolls"/>
    <property type="match status" value="1"/>
</dbReference>
<evidence type="ECO:0000256" key="4">
    <source>
        <dbReference type="ARBA" id="ARBA00022989"/>
    </source>
</evidence>
<dbReference type="eggNOG" id="KOG0500">
    <property type="taxonomic scope" value="Eukaryota"/>
</dbReference>
<comment type="subcellular location">
    <subcellularLocation>
        <location evidence="1">Membrane</location>
        <topology evidence="1">Multi-pass membrane protein</topology>
    </subcellularLocation>
</comment>
<keyword evidence="12" id="KW-1185">Reference proteome</keyword>
<evidence type="ECO:0000256" key="2">
    <source>
        <dbReference type="ARBA" id="ARBA00022448"/>
    </source>
</evidence>
<accession>Q22D21</accession>
<organism evidence="11 12">
    <name type="scientific">Tetrahymena thermophila (strain SB210)</name>
    <dbReference type="NCBI Taxonomy" id="312017"/>
    <lineage>
        <taxon>Eukaryota</taxon>
        <taxon>Sar</taxon>
        <taxon>Alveolata</taxon>
        <taxon>Ciliophora</taxon>
        <taxon>Intramacronucleata</taxon>
        <taxon>Oligohymenophorea</taxon>
        <taxon>Hymenostomatida</taxon>
        <taxon>Tetrahymenina</taxon>
        <taxon>Tetrahymenidae</taxon>
        <taxon>Tetrahymena</taxon>
    </lineage>
</organism>
<feature type="compositionally biased region" description="Low complexity" evidence="8">
    <location>
        <begin position="17"/>
        <end position="30"/>
    </location>
</feature>
<dbReference type="HOGENOM" id="CLU_243328_0_0_1"/>
<feature type="transmembrane region" description="Helical" evidence="9">
    <location>
        <begin position="303"/>
        <end position="328"/>
    </location>
</feature>
<evidence type="ECO:0000256" key="1">
    <source>
        <dbReference type="ARBA" id="ARBA00004141"/>
    </source>
</evidence>
<keyword evidence="7" id="KW-0175">Coiled coil</keyword>
<dbReference type="SUPFAM" id="SSF51206">
    <property type="entry name" value="cAMP-binding domain-like"/>
    <property type="match status" value="1"/>
</dbReference>
<dbReference type="GO" id="GO:0005886">
    <property type="term" value="C:plasma membrane"/>
    <property type="evidence" value="ECO:0007669"/>
    <property type="project" value="TreeGrafter"/>
</dbReference>
<evidence type="ECO:0000313" key="11">
    <source>
        <dbReference type="EMBL" id="EAR83168.2"/>
    </source>
</evidence>
<feature type="transmembrane region" description="Helical" evidence="9">
    <location>
        <begin position="376"/>
        <end position="395"/>
    </location>
</feature>
<dbReference type="Gene3D" id="1.10.287.70">
    <property type="match status" value="1"/>
</dbReference>
<dbReference type="GO" id="GO:0042391">
    <property type="term" value="P:regulation of membrane potential"/>
    <property type="evidence" value="ECO:0007669"/>
    <property type="project" value="TreeGrafter"/>
</dbReference>
<dbReference type="PANTHER" id="PTHR10217:SF435">
    <property type="entry name" value="POTASSIUM VOLTAGE-GATED CHANNEL PROTEIN EAG"/>
    <property type="match status" value="1"/>
</dbReference>
<evidence type="ECO:0000256" key="7">
    <source>
        <dbReference type="SAM" id="Coils"/>
    </source>
</evidence>
<feature type="region of interest" description="Disordered" evidence="8">
    <location>
        <begin position="1612"/>
        <end position="1638"/>
    </location>
</feature>
<evidence type="ECO:0000313" key="12">
    <source>
        <dbReference type="Proteomes" id="UP000009168"/>
    </source>
</evidence>
<name>Q22D21_TETTS</name>
<dbReference type="InterPro" id="IPR005821">
    <property type="entry name" value="Ion_trans_dom"/>
</dbReference>
<evidence type="ECO:0000256" key="8">
    <source>
        <dbReference type="SAM" id="MobiDB-lite"/>
    </source>
</evidence>
<feature type="region of interest" description="Disordered" evidence="8">
    <location>
        <begin position="1"/>
        <end position="30"/>
    </location>
</feature>
<feature type="region of interest" description="Disordered" evidence="8">
    <location>
        <begin position="959"/>
        <end position="978"/>
    </location>
</feature>
<evidence type="ECO:0000256" key="3">
    <source>
        <dbReference type="ARBA" id="ARBA00022692"/>
    </source>
</evidence>
<dbReference type="InterPro" id="IPR050818">
    <property type="entry name" value="KCNH_animal-type"/>
</dbReference>
<feature type="compositionally biased region" description="Polar residues" evidence="8">
    <location>
        <begin position="963"/>
        <end position="974"/>
    </location>
</feature>
<keyword evidence="4 9" id="KW-1133">Transmembrane helix</keyword>
<dbReference type="InterPro" id="IPR014710">
    <property type="entry name" value="RmlC-like_jellyroll"/>
</dbReference>
<evidence type="ECO:0000256" key="6">
    <source>
        <dbReference type="ARBA" id="ARBA00023136"/>
    </source>
</evidence>
<feature type="domain" description="Cyclic nucleotide-binding" evidence="10">
    <location>
        <begin position="619"/>
        <end position="722"/>
    </location>
</feature>
<protein>
    <submittedName>
        <fullName evidence="11">Cation channel family protein</fullName>
    </submittedName>
</protein>
<keyword evidence="6 9" id="KW-0472">Membrane</keyword>
<dbReference type="GO" id="GO:0005249">
    <property type="term" value="F:voltage-gated potassium channel activity"/>
    <property type="evidence" value="ECO:0007669"/>
    <property type="project" value="TreeGrafter"/>
</dbReference>
<feature type="transmembrane region" description="Helical" evidence="9">
    <location>
        <begin position="334"/>
        <end position="355"/>
    </location>
</feature>
<dbReference type="InterPro" id="IPR000595">
    <property type="entry name" value="cNMP-bd_dom"/>
</dbReference>
<evidence type="ECO:0000256" key="9">
    <source>
        <dbReference type="SAM" id="Phobius"/>
    </source>
</evidence>
<keyword evidence="5" id="KW-0406">Ion transport</keyword>
<feature type="transmembrane region" description="Helical" evidence="9">
    <location>
        <begin position="441"/>
        <end position="462"/>
    </location>
</feature>
<dbReference type="PROSITE" id="PS50042">
    <property type="entry name" value="CNMP_BINDING_3"/>
    <property type="match status" value="1"/>
</dbReference>
<dbReference type="Pfam" id="PF00520">
    <property type="entry name" value="Ion_trans"/>
    <property type="match status" value="1"/>
</dbReference>
<dbReference type="PANTHER" id="PTHR10217">
    <property type="entry name" value="VOLTAGE AND LIGAND GATED POTASSIUM CHANNEL"/>
    <property type="match status" value="1"/>
</dbReference>
<feature type="compositionally biased region" description="Low complexity" evidence="8">
    <location>
        <begin position="1628"/>
        <end position="1638"/>
    </location>
</feature>
<evidence type="ECO:0000259" key="10">
    <source>
        <dbReference type="PROSITE" id="PS50042"/>
    </source>
</evidence>
<proteinExistence type="predicted"/>
<sequence>MNKNRIKEQISPTQRLNNMASNEARAESNNNSVLNISERNDSRTDFLFRKGFLRNRKLDDNLQYSNSFQSQFDYDKQQQKLLQPAIDQSIQSRVEDDDLQADPPKQISQFMRLESNNSENITLTQQQMSNKKTNSYSIFATGRKINKVHSLEKSNTVLTQEKNQQSLNIYNLAKRDSNDFQRENIIPIIPQFQKQKNKFFSLFSNNFLDKSETSSSINPRKSGFRWNIVSKFENVLSFINILRNNSTMQESFRSLNQKHYELIGDKSDINVEFKSAFSGKMKYLFDRTINQIPIFSPESHGIIFWNFLNCVCILVQFVAIPLKISFFIEFQGFLSQFFLFYIHAFIFVFEIVIRFNVSYYEQGILVQSRFKIIQNYMFKTYFFWLDLITTVIFLGSKESNSPFLITVVVLRVFQLFQLVNDIDEHYQITQRFSSFWNLIKLLLIIMIVAHFTGCGFHYVAYLQSEDSIITWLDKQKIFTEEWPIRYLNSVYWASITMVTVGYGDIVPITPAEKIYVIIMTLISAGVFAYSINTIGGIFGEIQKKKLVMKTQKRHISNYMRSRGINSQLQIEVLKYLDNVKQEEIEIANKGQEVIQILSSQIREKLQSDYYGRILQESKTFQGYSQQFLQELAYTMKEQLYGPGEIVFSLGQHDDRMLFITQGSVQLFIPIQKYKQTIDLQILDKGEVGHYGFFTQQQRSTSLRSLGVTIIAYIPREDFIQVLQKFPSDHEKFCQTKDILIFQQQKNKIKCFACQVNGHSIMNCQRVHYKRDKQTLICKYNYNYEQQRNEHNRKVSNKKNTYSLKKVVRQSLLKLRGEKMSTIYQIEFLQDDFEWLEKNKDHTIFQVIPKLYYQNGEYGIHSETDFSYCSDDSESINSDQQLSDESYLEISCPNTPQHQYQVSQKKRANIQEELSDLEKQSISSQRDRSSSKHLQSPIASHVSKKENQFTSIINQFSKKRTLKQKSQNKTQATDLNRQRRKSAFCSGEVGFLSKQLNLNHVEKESEEKPVIKQVLSEKSIDSKQNINQQYEKKDQLDQQLNQLELNNEDQKTIIPFSQEVNKLMQDRTHQNNKQQLIVNKQENNQMEIVDFEQIGSLDASFKQNIQTHHQNEEKNSFEQNYKIDEIQNSDQFEQDLPFKSEIISQNENFQRLDPSSPILKLEGQIAHQINPLKNMISFQNLYQSSEIISEEKTNSSHTRKSKDMTFHSRNFNIESSKMSNFVAKTGNFLEFSENQTETNLKGSFKTSQNKQLSPIQKKDFIGEQRENQSFNIPFIQSINEIENDESPGFQLNNNNNNNTVANAALRQEEENGSKQAFQVEQDNLVTKDNEANLNQYGEAQHKNIKLKSKFNIQFNSEKLEQETQNNGIQSNFSNFSQQAKLKMLKSNNSSMRDIFQKKQETQKSKFANQHNQNWNEQSPKISMQQIKRFNKRNSIQNNLNTSINQSVNNNYAPQLPSPSYQPFAIKQIQGQLNQSNLSIASPINREKKEQNIANSGQIIQQIQQVLLSQLNSIQQQLQINQQKQPSTSQTIQNFDLKSPRQIIFRNTELNKEINQQKSLEYFIIIDTDSLKQYTVYFPHNNFNNVIKNFNNSRVKRYLDFQRKSKKKVTKEYKKITSTPNKYNPKKQFKQSSFMKQKNM</sequence>
<dbReference type="SMART" id="SM00100">
    <property type="entry name" value="cNMP"/>
    <property type="match status" value="1"/>
</dbReference>
<dbReference type="EMBL" id="GG662638">
    <property type="protein sequence ID" value="EAR83168.2"/>
    <property type="molecule type" value="Genomic_DNA"/>
</dbReference>
<dbReference type="KEGG" id="tet:TTHERM_01006390"/>
<dbReference type="GeneID" id="7838724"/>